<dbReference type="eggNOG" id="COG1120">
    <property type="taxonomic scope" value="Bacteria"/>
</dbReference>
<organism evidence="5 6">
    <name type="scientific">Desulfocapsa sulfexigens (strain DSM 10523 / SB164P1)</name>
    <dbReference type="NCBI Taxonomy" id="1167006"/>
    <lineage>
        <taxon>Bacteria</taxon>
        <taxon>Pseudomonadati</taxon>
        <taxon>Thermodesulfobacteriota</taxon>
        <taxon>Desulfobulbia</taxon>
        <taxon>Desulfobulbales</taxon>
        <taxon>Desulfocapsaceae</taxon>
        <taxon>Desulfocapsa</taxon>
    </lineage>
</organism>
<dbReference type="PANTHER" id="PTHR42794:SF2">
    <property type="entry name" value="ABC TRANSPORTER ATP-BINDING PROTEIN"/>
    <property type="match status" value="1"/>
</dbReference>
<dbReference type="PROSITE" id="PS50893">
    <property type="entry name" value="ABC_TRANSPORTER_2"/>
    <property type="match status" value="1"/>
</dbReference>
<dbReference type="RefSeq" id="WP_015404559.1">
    <property type="nucleotide sequence ID" value="NC_020304.1"/>
</dbReference>
<dbReference type="FunFam" id="3.40.50.300:FF:000134">
    <property type="entry name" value="Iron-enterobactin ABC transporter ATP-binding protein"/>
    <property type="match status" value="1"/>
</dbReference>
<accession>M1PR62</accession>
<keyword evidence="3" id="KW-0067">ATP-binding</keyword>
<evidence type="ECO:0000256" key="1">
    <source>
        <dbReference type="ARBA" id="ARBA00022448"/>
    </source>
</evidence>
<sequence length="263" mass="29722">MRDKRLLFHIENLSFGYRNNTVLRNLDLQLQQGRFYGLIGANGSGKSTLLELLMATLPPRSGSIKYRGRKLSDYSRQQLAVRLALVPQHFSMDFEYSVRDVVFMGRHPHIPRFSSPSAHDRAAVEQAMETMDILHLRDRPVIALSGGELQRVVMARALAQETEVLVLDEATSNLDIQHTIAIMRVIRERVDNTGLTVIAAIHDLNLAAAFCDDCLVLKDGTLFANAPVAEIFTRDLLQNVFSVRANVTRTPRNGRPQIHYQYQ</sequence>
<proteinExistence type="predicted"/>
<dbReference type="KEGG" id="dsf:UWK_02331"/>
<dbReference type="CDD" id="cd03214">
    <property type="entry name" value="ABC_Iron-Siderophores_B12_Hemin"/>
    <property type="match status" value="1"/>
</dbReference>
<evidence type="ECO:0000256" key="2">
    <source>
        <dbReference type="ARBA" id="ARBA00022741"/>
    </source>
</evidence>
<reference evidence="6" key="1">
    <citation type="journal article" date="2013" name="Stand. Genomic Sci.">
        <title>Complete genome sequence of Desulfocapsa sulfexigens, a marine deltaproteobacterium specialized in disproportionating inorganic sulfur compounds.</title>
        <authorList>
            <person name="Finster K.W."/>
            <person name="Kjeldsen K.U."/>
            <person name="Kube M."/>
            <person name="Reinhardt R."/>
            <person name="Mussmann M."/>
            <person name="Amann R."/>
            <person name="Schreiber L."/>
        </authorList>
    </citation>
    <scope>NUCLEOTIDE SEQUENCE [LARGE SCALE GENOMIC DNA]</scope>
    <source>
        <strain evidence="6">DSM 10523 / SB164P1</strain>
    </source>
</reference>
<dbReference type="GO" id="GO:0016887">
    <property type="term" value="F:ATP hydrolysis activity"/>
    <property type="evidence" value="ECO:0007669"/>
    <property type="project" value="InterPro"/>
</dbReference>
<gene>
    <name evidence="5" type="ordered locus">UWK_02331</name>
</gene>
<evidence type="ECO:0000313" key="5">
    <source>
        <dbReference type="EMBL" id="AGF78871.1"/>
    </source>
</evidence>
<keyword evidence="6" id="KW-1185">Reference proteome</keyword>
<feature type="domain" description="ABC transporter" evidence="4">
    <location>
        <begin position="8"/>
        <end position="244"/>
    </location>
</feature>
<dbReference type="STRING" id="1167006.UWK_02331"/>
<dbReference type="OrthoDB" id="9809450at2"/>
<dbReference type="SUPFAM" id="SSF52540">
    <property type="entry name" value="P-loop containing nucleoside triphosphate hydrolases"/>
    <property type="match status" value="1"/>
</dbReference>
<name>M1PR62_DESSD</name>
<dbReference type="AlphaFoldDB" id="M1PR62"/>
<dbReference type="PANTHER" id="PTHR42794">
    <property type="entry name" value="HEMIN IMPORT ATP-BINDING PROTEIN HMUV"/>
    <property type="match status" value="1"/>
</dbReference>
<dbReference type="GO" id="GO:0005524">
    <property type="term" value="F:ATP binding"/>
    <property type="evidence" value="ECO:0007669"/>
    <property type="project" value="UniProtKB-KW"/>
</dbReference>
<protein>
    <submittedName>
        <fullName evidence="5">ABC-type cobalamin/Fe3+-siderophore transport system, ATPase component</fullName>
    </submittedName>
</protein>
<keyword evidence="2" id="KW-0547">Nucleotide-binding</keyword>
<dbReference type="InterPro" id="IPR017871">
    <property type="entry name" value="ABC_transporter-like_CS"/>
</dbReference>
<dbReference type="Gene3D" id="3.40.50.300">
    <property type="entry name" value="P-loop containing nucleotide triphosphate hydrolases"/>
    <property type="match status" value="1"/>
</dbReference>
<dbReference type="InterPro" id="IPR027417">
    <property type="entry name" value="P-loop_NTPase"/>
</dbReference>
<evidence type="ECO:0000259" key="4">
    <source>
        <dbReference type="PROSITE" id="PS50893"/>
    </source>
</evidence>
<dbReference type="EMBL" id="CP003985">
    <property type="protein sequence ID" value="AGF78871.1"/>
    <property type="molecule type" value="Genomic_DNA"/>
</dbReference>
<dbReference type="Pfam" id="PF00005">
    <property type="entry name" value="ABC_tran"/>
    <property type="match status" value="1"/>
</dbReference>
<keyword evidence="1" id="KW-0813">Transport</keyword>
<dbReference type="SMART" id="SM00382">
    <property type="entry name" value="AAA"/>
    <property type="match status" value="1"/>
</dbReference>
<dbReference type="InterPro" id="IPR003593">
    <property type="entry name" value="AAA+_ATPase"/>
</dbReference>
<evidence type="ECO:0000313" key="6">
    <source>
        <dbReference type="Proteomes" id="UP000011721"/>
    </source>
</evidence>
<dbReference type="HOGENOM" id="CLU_000604_1_11_7"/>
<dbReference type="PROSITE" id="PS00211">
    <property type="entry name" value="ABC_TRANSPORTER_1"/>
    <property type="match status" value="1"/>
</dbReference>
<dbReference type="Proteomes" id="UP000011721">
    <property type="component" value="Chromosome"/>
</dbReference>
<dbReference type="InterPro" id="IPR003439">
    <property type="entry name" value="ABC_transporter-like_ATP-bd"/>
</dbReference>
<evidence type="ECO:0000256" key="3">
    <source>
        <dbReference type="ARBA" id="ARBA00022840"/>
    </source>
</evidence>